<comment type="caution">
    <text evidence="4">The sequence shown here is derived from an EMBL/GenBank/DDBJ whole genome shotgun (WGS) entry which is preliminary data.</text>
</comment>
<sequence length="481" mass="52498">MVSLLRAGFSLPARRRFWLGLAALGLASHPTLAAAPVPVKPRLLILTDIGNEPDDSESLVRLLLYANEFDIAAIIATTSTWQRDRVRPELIDQRLDAYAQVWPNLTHHADGYPSPDTLRQRRIAGAPLYGMKGVGKGHDTKASAAIIAAVDAGSSTRPLWVLAWGGVTDLAQALWHIRATRSPADQARFLSKLRVYSISDQDDAGPWARENFPSLFWIASIHGWGQYNMAAWSGISGDRRSAEQWPDRDKVMDPWLEANIRRGPLGALYPLPAFIMEGDTPSLLYMIPNGLSDPERPDWGSWGGRYMAAAPGAGLYADTKDVFTRDGATYAGNQATIYRWRGAFQNDFAARMAWTLTPDRARANHAPVAVVNGEAGRAPLRITAKAGETIRLDAGQSRDPDGDALSAHWWQYRDVGGIPPQAPVAIAAPDAMETAITMPMVNAPRDLHVILELSDRGAPAMLAYRRIIISVLPVAAAKPAQ</sequence>
<gene>
    <name evidence="4" type="ORF">GGR38_004408</name>
</gene>
<organism evidence="4 5">
    <name type="scientific">Novosphingobium sediminicola</name>
    <dbReference type="NCBI Taxonomy" id="563162"/>
    <lineage>
        <taxon>Bacteria</taxon>
        <taxon>Pseudomonadati</taxon>
        <taxon>Pseudomonadota</taxon>
        <taxon>Alphaproteobacteria</taxon>
        <taxon>Sphingomonadales</taxon>
        <taxon>Sphingomonadaceae</taxon>
        <taxon>Novosphingobium</taxon>
    </lineage>
</organism>
<keyword evidence="1" id="KW-0732">Signal</keyword>
<evidence type="ECO:0000313" key="5">
    <source>
        <dbReference type="Proteomes" id="UP000548867"/>
    </source>
</evidence>
<keyword evidence="5" id="KW-1185">Reference proteome</keyword>
<proteinExistence type="predicted"/>
<dbReference type="EMBL" id="JACIDX010000024">
    <property type="protein sequence ID" value="MBB3957434.1"/>
    <property type="molecule type" value="Genomic_DNA"/>
</dbReference>
<dbReference type="InterPro" id="IPR036452">
    <property type="entry name" value="Ribo_hydro-like"/>
</dbReference>
<dbReference type="InterPro" id="IPR048527">
    <property type="entry name" value="Sde182_C"/>
</dbReference>
<dbReference type="Pfam" id="PF07632">
    <property type="entry name" value="Sde182_NH-like"/>
    <property type="match status" value="1"/>
</dbReference>
<dbReference type="AlphaFoldDB" id="A0A7W6CJ46"/>
<dbReference type="GO" id="GO:0016799">
    <property type="term" value="F:hydrolase activity, hydrolyzing N-glycosyl compounds"/>
    <property type="evidence" value="ECO:0007669"/>
    <property type="project" value="InterPro"/>
</dbReference>
<accession>A0A7W6CJ46</accession>
<dbReference type="SUPFAM" id="SSF53590">
    <property type="entry name" value="Nucleoside hydrolase"/>
    <property type="match status" value="1"/>
</dbReference>
<feature type="domain" description="Cellulose-binding Sde182 nucleoside hydrolase-like" evidence="2">
    <location>
        <begin position="42"/>
        <end position="306"/>
    </location>
</feature>
<name>A0A7W6CJ46_9SPHN</name>
<dbReference type="InterPro" id="IPR011483">
    <property type="entry name" value="Sde182_NH-like"/>
</dbReference>
<dbReference type="RefSeq" id="WP_221227205.1">
    <property type="nucleotide sequence ID" value="NZ_JACIDX010000024.1"/>
</dbReference>
<dbReference type="Gene3D" id="3.90.245.10">
    <property type="entry name" value="Ribonucleoside hydrolase-like"/>
    <property type="match status" value="1"/>
</dbReference>
<reference evidence="4 5" key="1">
    <citation type="submission" date="2020-08" db="EMBL/GenBank/DDBJ databases">
        <title>Genomic Encyclopedia of Type Strains, Phase IV (KMG-IV): sequencing the most valuable type-strain genomes for metagenomic binning, comparative biology and taxonomic classification.</title>
        <authorList>
            <person name="Goeker M."/>
        </authorList>
    </citation>
    <scope>NUCLEOTIDE SEQUENCE [LARGE SCALE GENOMIC DNA]</scope>
    <source>
        <strain evidence="4 5">DSM 27057</strain>
    </source>
</reference>
<evidence type="ECO:0000259" key="2">
    <source>
        <dbReference type="Pfam" id="PF07632"/>
    </source>
</evidence>
<evidence type="ECO:0000313" key="4">
    <source>
        <dbReference type="EMBL" id="MBB3957434.1"/>
    </source>
</evidence>
<evidence type="ECO:0000259" key="3">
    <source>
        <dbReference type="Pfam" id="PF21027"/>
    </source>
</evidence>
<evidence type="ECO:0008006" key="6">
    <source>
        <dbReference type="Google" id="ProtNLM"/>
    </source>
</evidence>
<dbReference type="Gene3D" id="2.60.40.10">
    <property type="entry name" value="Immunoglobulins"/>
    <property type="match status" value="1"/>
</dbReference>
<dbReference type="Pfam" id="PF21027">
    <property type="entry name" value="Sde0182_C"/>
    <property type="match status" value="1"/>
</dbReference>
<feature type="domain" description="Cellulose-binding Sde182 C-terminal" evidence="3">
    <location>
        <begin position="389"/>
        <end position="471"/>
    </location>
</feature>
<protein>
    <recommendedName>
        <fullName evidence="6">DUF1593 domain-containing protein</fullName>
    </recommendedName>
</protein>
<feature type="chain" id="PRO_5030708198" description="DUF1593 domain-containing protein" evidence="1">
    <location>
        <begin position="34"/>
        <end position="481"/>
    </location>
</feature>
<feature type="signal peptide" evidence="1">
    <location>
        <begin position="1"/>
        <end position="33"/>
    </location>
</feature>
<evidence type="ECO:0000256" key="1">
    <source>
        <dbReference type="SAM" id="SignalP"/>
    </source>
</evidence>
<dbReference type="InterPro" id="IPR013783">
    <property type="entry name" value="Ig-like_fold"/>
</dbReference>
<dbReference type="Proteomes" id="UP000548867">
    <property type="component" value="Unassembled WGS sequence"/>
</dbReference>